<sequence length="250" mass="29597">MTHVKKSLAVICAHLNYLFDINLTTEDFRLAKFGDKGVVTKFSKLLNILTINEEITDIEHIKDYLKSSKDWNSSLFFFTNKQDTTSKDLLLATASIYPTALRKRIDMEIEKSPFNSEFILLQNGENQQASLDISGFTCERDYQKYTDWLRERFFFNLREIRDLRTQNKKILEKLRNCFNINTSNINELLAGNNVRYKKLFIEESKRMVTILLNHHEWTKIESTFWKWMVSVLETPKRSRKISKMKGTNQK</sequence>
<evidence type="ECO:0000313" key="3">
    <source>
        <dbReference type="Proteomes" id="UP001516400"/>
    </source>
</evidence>
<keyword evidence="3" id="KW-1185">Reference proteome</keyword>
<protein>
    <recommendedName>
        <fullName evidence="1">Tubulin epsilon and delta complex protein 1 domain-containing protein</fullName>
    </recommendedName>
</protein>
<accession>A0ABD2PE54</accession>
<evidence type="ECO:0000313" key="2">
    <source>
        <dbReference type="EMBL" id="KAL3289258.1"/>
    </source>
</evidence>
<dbReference type="Proteomes" id="UP001516400">
    <property type="component" value="Unassembled WGS sequence"/>
</dbReference>
<proteinExistence type="predicted"/>
<feature type="domain" description="Tubulin epsilon and delta complex protein 1" evidence="1">
    <location>
        <begin position="78"/>
        <end position="233"/>
    </location>
</feature>
<name>A0ABD2PE54_9CUCU</name>
<organism evidence="2 3">
    <name type="scientific">Cryptolaemus montrouzieri</name>
    <dbReference type="NCBI Taxonomy" id="559131"/>
    <lineage>
        <taxon>Eukaryota</taxon>
        <taxon>Metazoa</taxon>
        <taxon>Ecdysozoa</taxon>
        <taxon>Arthropoda</taxon>
        <taxon>Hexapoda</taxon>
        <taxon>Insecta</taxon>
        <taxon>Pterygota</taxon>
        <taxon>Neoptera</taxon>
        <taxon>Endopterygota</taxon>
        <taxon>Coleoptera</taxon>
        <taxon>Polyphaga</taxon>
        <taxon>Cucujiformia</taxon>
        <taxon>Coccinelloidea</taxon>
        <taxon>Coccinellidae</taxon>
        <taxon>Scymninae</taxon>
        <taxon>Scymnini</taxon>
        <taxon>Cryptolaemus</taxon>
    </lineage>
</organism>
<dbReference type="Pfam" id="PF14970">
    <property type="entry name" value="TEDC1"/>
    <property type="match status" value="1"/>
</dbReference>
<dbReference type="InterPro" id="IPR027996">
    <property type="entry name" value="TEDC1_dom"/>
</dbReference>
<comment type="caution">
    <text evidence="2">The sequence shown here is derived from an EMBL/GenBank/DDBJ whole genome shotgun (WGS) entry which is preliminary data.</text>
</comment>
<evidence type="ECO:0000259" key="1">
    <source>
        <dbReference type="Pfam" id="PF14970"/>
    </source>
</evidence>
<gene>
    <name evidence="2" type="ORF">HHI36_003690</name>
</gene>
<dbReference type="EMBL" id="JABFTP020000185">
    <property type="protein sequence ID" value="KAL3289258.1"/>
    <property type="molecule type" value="Genomic_DNA"/>
</dbReference>
<dbReference type="AlphaFoldDB" id="A0ABD2PE54"/>
<reference evidence="2 3" key="1">
    <citation type="journal article" date="2021" name="BMC Biol.">
        <title>Horizontally acquired antibacterial genes associated with adaptive radiation of ladybird beetles.</title>
        <authorList>
            <person name="Li H.S."/>
            <person name="Tang X.F."/>
            <person name="Huang Y.H."/>
            <person name="Xu Z.Y."/>
            <person name="Chen M.L."/>
            <person name="Du X.Y."/>
            <person name="Qiu B.Y."/>
            <person name="Chen P.T."/>
            <person name="Zhang W."/>
            <person name="Slipinski A."/>
            <person name="Escalona H.E."/>
            <person name="Waterhouse R.M."/>
            <person name="Zwick A."/>
            <person name="Pang H."/>
        </authorList>
    </citation>
    <scope>NUCLEOTIDE SEQUENCE [LARGE SCALE GENOMIC DNA]</scope>
    <source>
        <strain evidence="2">SYSU2018</strain>
    </source>
</reference>